<feature type="domain" description="Peptidase M16 C-terminal" evidence="9">
    <location>
        <begin position="231"/>
        <end position="409"/>
    </location>
</feature>
<dbReference type="InterPro" id="IPR054734">
    <property type="entry name" value="PqqF-like_C_4"/>
</dbReference>
<dbReference type="AlphaFoldDB" id="A0AA43TRP4"/>
<dbReference type="GO" id="GO:0005829">
    <property type="term" value="C:cytosol"/>
    <property type="evidence" value="ECO:0007669"/>
    <property type="project" value="TreeGrafter"/>
</dbReference>
<dbReference type="InterPro" id="IPR011765">
    <property type="entry name" value="Pept_M16_N"/>
</dbReference>
<dbReference type="Pfam" id="PF05193">
    <property type="entry name" value="Peptidase_M16_C"/>
    <property type="match status" value="1"/>
</dbReference>
<reference evidence="12" key="1">
    <citation type="journal article" date="2023" name="Genome Biol. Evol.">
        <title>First Whole Genome Sequence and Flow Cytometry Genome Size Data for the Lichen-Forming Fungus Ramalina farinacea (Ascomycota).</title>
        <authorList>
            <person name="Llewellyn T."/>
            <person name="Mian S."/>
            <person name="Hill R."/>
            <person name="Leitch I.J."/>
            <person name="Gaya E."/>
        </authorList>
    </citation>
    <scope>NUCLEOTIDE SEQUENCE</scope>
    <source>
        <strain evidence="12">LIQ254RAFAR</strain>
    </source>
</reference>
<evidence type="ECO:0000313" key="13">
    <source>
        <dbReference type="Proteomes" id="UP001161017"/>
    </source>
</evidence>
<dbReference type="GO" id="GO:0004222">
    <property type="term" value="F:metalloendopeptidase activity"/>
    <property type="evidence" value="ECO:0007669"/>
    <property type="project" value="UniProtKB-EC"/>
</dbReference>
<evidence type="ECO:0000256" key="6">
    <source>
        <dbReference type="ARBA" id="ARBA00023049"/>
    </source>
</evidence>
<evidence type="ECO:0000256" key="5">
    <source>
        <dbReference type="ARBA" id="ARBA00022833"/>
    </source>
</evidence>
<keyword evidence="6 12" id="KW-0482">Metalloprotease</keyword>
<evidence type="ECO:0000259" key="11">
    <source>
        <dbReference type="Pfam" id="PF22456"/>
    </source>
</evidence>
<dbReference type="SUPFAM" id="SSF63411">
    <property type="entry name" value="LuxS/MPP-like metallohydrolase"/>
    <property type="match status" value="4"/>
</dbReference>
<dbReference type="EMBL" id="JAPUFD010000002">
    <property type="protein sequence ID" value="MDI1485823.1"/>
    <property type="molecule type" value="Genomic_DNA"/>
</dbReference>
<evidence type="ECO:0000256" key="7">
    <source>
        <dbReference type="SAM" id="MobiDB-lite"/>
    </source>
</evidence>
<evidence type="ECO:0000313" key="12">
    <source>
        <dbReference type="EMBL" id="MDI1485823.1"/>
    </source>
</evidence>
<feature type="compositionally biased region" description="Acidic residues" evidence="7">
    <location>
        <begin position="1107"/>
        <end position="1116"/>
    </location>
</feature>
<evidence type="ECO:0000259" key="8">
    <source>
        <dbReference type="Pfam" id="PF00675"/>
    </source>
</evidence>
<evidence type="ECO:0000256" key="3">
    <source>
        <dbReference type="ARBA" id="ARBA00022723"/>
    </source>
</evidence>
<dbReference type="EC" id="3.4.24.56" evidence="12"/>
<gene>
    <name evidence="12" type="primary">STE23</name>
    <name evidence="12" type="ORF">OHK93_004012</name>
</gene>
<evidence type="ECO:0000259" key="9">
    <source>
        <dbReference type="Pfam" id="PF05193"/>
    </source>
</evidence>
<feature type="region of interest" description="Disordered" evidence="7">
    <location>
        <begin position="1094"/>
        <end position="1116"/>
    </location>
</feature>
<dbReference type="PANTHER" id="PTHR43690:SF18">
    <property type="entry name" value="INSULIN-DEGRADING ENZYME-RELATED"/>
    <property type="match status" value="1"/>
</dbReference>
<organism evidence="12 13">
    <name type="scientific">Ramalina farinacea</name>
    <dbReference type="NCBI Taxonomy" id="258253"/>
    <lineage>
        <taxon>Eukaryota</taxon>
        <taxon>Fungi</taxon>
        <taxon>Dikarya</taxon>
        <taxon>Ascomycota</taxon>
        <taxon>Pezizomycotina</taxon>
        <taxon>Lecanoromycetes</taxon>
        <taxon>OSLEUM clade</taxon>
        <taxon>Lecanoromycetidae</taxon>
        <taxon>Lecanorales</taxon>
        <taxon>Lecanorineae</taxon>
        <taxon>Ramalinaceae</taxon>
        <taxon>Ramalina</taxon>
    </lineage>
</organism>
<dbReference type="GO" id="GO:0043171">
    <property type="term" value="P:peptide catabolic process"/>
    <property type="evidence" value="ECO:0007669"/>
    <property type="project" value="TreeGrafter"/>
</dbReference>
<dbReference type="GO" id="GO:0005739">
    <property type="term" value="C:mitochondrion"/>
    <property type="evidence" value="ECO:0007669"/>
    <property type="project" value="TreeGrafter"/>
</dbReference>
<dbReference type="Pfam" id="PF00675">
    <property type="entry name" value="Peptidase_M16"/>
    <property type="match status" value="2"/>
</dbReference>
<evidence type="ECO:0000256" key="4">
    <source>
        <dbReference type="ARBA" id="ARBA00022801"/>
    </source>
</evidence>
<keyword evidence="3" id="KW-0479">Metal-binding</keyword>
<keyword evidence="2" id="KW-0645">Protease</keyword>
<keyword evidence="5" id="KW-0862">Zinc</keyword>
<proteinExistence type="inferred from homology"/>
<feature type="domain" description="Peptidase M16 N-terminal" evidence="8">
    <location>
        <begin position="35"/>
        <end position="84"/>
    </location>
</feature>
<feature type="domain" description="Coenzyme PQQ synthesis protein F-like C-terminal lobe" evidence="11">
    <location>
        <begin position="811"/>
        <end position="909"/>
    </location>
</feature>
<dbReference type="Pfam" id="PF16187">
    <property type="entry name" value="Peptidase_M16_M"/>
    <property type="match status" value="1"/>
</dbReference>
<dbReference type="GO" id="GO:0046872">
    <property type="term" value="F:metal ion binding"/>
    <property type="evidence" value="ECO:0007669"/>
    <property type="project" value="UniProtKB-KW"/>
</dbReference>
<name>A0AA43TRP4_9LECA</name>
<evidence type="ECO:0000259" key="10">
    <source>
        <dbReference type="Pfam" id="PF16187"/>
    </source>
</evidence>
<dbReference type="InterPro" id="IPR007863">
    <property type="entry name" value="Peptidase_M16_C"/>
</dbReference>
<feature type="domain" description="Peptidase M16 middle/third" evidence="10">
    <location>
        <begin position="416"/>
        <end position="704"/>
    </location>
</feature>
<dbReference type="FunFam" id="3.30.830.10:FF:000003">
    <property type="entry name" value="Insulin-degrading enzyme"/>
    <property type="match status" value="1"/>
</dbReference>
<keyword evidence="13" id="KW-1185">Reference proteome</keyword>
<dbReference type="InterPro" id="IPR032632">
    <property type="entry name" value="Peptidase_M16_M"/>
</dbReference>
<dbReference type="Proteomes" id="UP001161017">
    <property type="component" value="Unassembled WGS sequence"/>
</dbReference>
<dbReference type="Pfam" id="PF22456">
    <property type="entry name" value="PqqF-like_C_4"/>
    <property type="match status" value="1"/>
</dbReference>
<protein>
    <submittedName>
        <fullName evidence="12">Metalloprotease</fullName>
        <ecNumber evidence="12">3.4.24.56</ecNumber>
    </submittedName>
</protein>
<accession>A0AA43TRP4</accession>
<evidence type="ECO:0000256" key="1">
    <source>
        <dbReference type="ARBA" id="ARBA00007261"/>
    </source>
</evidence>
<comment type="caution">
    <text evidence="12">The sequence shown here is derived from an EMBL/GenBank/DDBJ whole genome shotgun (WGS) entry which is preliminary data.</text>
</comment>
<dbReference type="PANTHER" id="PTHR43690">
    <property type="entry name" value="NARDILYSIN"/>
    <property type="match status" value="1"/>
</dbReference>
<sequence>MAPPPVERIAENLEAPVLDDRSYRVIRLANKLEALLVHDPDTDKASASVSVDVGSLSDADDMPGMAHAVEHLLFMGTQKVSHLLYLLVEPKIDWHQFPKENEYNQYLTAHSGYSNAYTAATQTNYYFEVSTSSGDVSKAMTNGHGHSSSPLRGALDRFAQFFIAPLFLSSTLDRELKAVDSENKKNLQSDSWRLRQLDQTLSNSKHPYHHFSTGNLETLRDEPRKRGLDVRQEFINFHDKHYSANRMKLVVLGSEGLDELEQWVGELFADVQNKDLPQNRWDDAQPYTEEQLASTIFAKPVMDARSLDFRFPFQDEELMFETQPSRYISHLIGHEGPGSILAYIKAKGLANALSAGASPVCPGAAFFSITIRLTEEGLKRYKEVVEIVFQYIALLKESAPQKWIMDEIKGVGDVDFKFREKTPASSFASRMSSVMQKPLPRDKLLSGLDLIRKFDPQLITKGLTYLRPDNLRLSVVSQDFPGDWNNKERWYGTEYKVEKFDSEFATALDKAAHSTAKDRIPELHLPHPNEFIPTNLNVEKKPIETPAKAPKLIRNDKSMRTWWKKDDTFWVPRGSVSINLRNPLTAATPACMVKSRMFCELVKDALVEYSYDAEIAGLEYSLSAFHVGLGVDIAGYSDKMSVLLEKVMVSMRDLEVKPDRFRIVKERLMRGYRNWDYQQPYRQVGEYTAWLNVEQGWIVDQYMAELQPLTADDISQFFPQLMQQMHVEVFCHGNIYKEDALKMTDLVESTFKHRALPVSQWQVKRNMLLEPGSDYTYQRKLGDPANVNNCIEYYLQVGAITDRDLRAKLLLLSQLTDEAGFDQLRTKEQLGYVVWTGAKMNGTTMGYRVIIQSERSTEYLEERINAFLALFSKTLKEMPETEFESHKKSLVNKRLEKLKNLHQETSRLWAYISSEYYDFQQRDEEADNIRPLTKPDMMEFFDHFIHPTSAQRAKLSIHMMAQASPKLLAEKMTAIEQKEKLFSMLAKFLTTMGVDADLEKLGARFQKVDIASGDTEAFLEAIGSYVVEDAQATKQQSSGILEQIQQVLPTILPSLGIEVKKVVDGAESSEQLPEAPTVKRTVFVDNVREFKSQLTVSPGPRPVTELSEFEETEAKL</sequence>
<evidence type="ECO:0000256" key="2">
    <source>
        <dbReference type="ARBA" id="ARBA00022670"/>
    </source>
</evidence>
<feature type="domain" description="Peptidase M16 N-terminal" evidence="8">
    <location>
        <begin position="98"/>
        <end position="203"/>
    </location>
</feature>
<dbReference type="Gene3D" id="3.30.830.10">
    <property type="entry name" value="Metalloenzyme, LuxS/M16 peptidase-like"/>
    <property type="match status" value="4"/>
</dbReference>
<comment type="similarity">
    <text evidence="1">Belongs to the peptidase M16 family.</text>
</comment>
<dbReference type="GO" id="GO:0051603">
    <property type="term" value="P:proteolysis involved in protein catabolic process"/>
    <property type="evidence" value="ECO:0007669"/>
    <property type="project" value="TreeGrafter"/>
</dbReference>
<dbReference type="FunFam" id="3.30.830.10:FF:000005">
    <property type="entry name" value="nardilysin isoform X1"/>
    <property type="match status" value="1"/>
</dbReference>
<keyword evidence="4 12" id="KW-0378">Hydrolase</keyword>
<dbReference type="FunFam" id="3.30.830.10:FF:000004">
    <property type="entry name" value="Putative insulin-degrading enzyme"/>
    <property type="match status" value="1"/>
</dbReference>
<dbReference type="InterPro" id="IPR011249">
    <property type="entry name" value="Metalloenz_LuxS/M16"/>
</dbReference>
<dbReference type="InterPro" id="IPR050626">
    <property type="entry name" value="Peptidase_M16"/>
</dbReference>